<dbReference type="Proteomes" id="UP001239111">
    <property type="component" value="Chromosome 3"/>
</dbReference>
<sequence>MSSDGSVGKTTTATVHSAVGNPTIAPVAVEMGNFQLNQLPIAILNKHSGNDGQKNCTFHVGATEIVVIESDEQLVPISESQSLALQQTLMVAGASDFNGINGPPSSYYSYLQNHHRIHHPNGIPTIEHVSLSKCLNT</sequence>
<accession>A0ACC2NKD6</accession>
<protein>
    <submittedName>
        <fullName evidence="1">Uncharacterized protein</fullName>
    </submittedName>
</protein>
<gene>
    <name evidence="1" type="ORF">QAD02_002355</name>
</gene>
<organism evidence="1 2">
    <name type="scientific">Eretmocerus hayati</name>
    <dbReference type="NCBI Taxonomy" id="131215"/>
    <lineage>
        <taxon>Eukaryota</taxon>
        <taxon>Metazoa</taxon>
        <taxon>Ecdysozoa</taxon>
        <taxon>Arthropoda</taxon>
        <taxon>Hexapoda</taxon>
        <taxon>Insecta</taxon>
        <taxon>Pterygota</taxon>
        <taxon>Neoptera</taxon>
        <taxon>Endopterygota</taxon>
        <taxon>Hymenoptera</taxon>
        <taxon>Apocrita</taxon>
        <taxon>Proctotrupomorpha</taxon>
        <taxon>Chalcidoidea</taxon>
        <taxon>Aphelinidae</taxon>
        <taxon>Aphelininae</taxon>
        <taxon>Eretmocerus</taxon>
    </lineage>
</organism>
<proteinExistence type="predicted"/>
<reference evidence="1" key="1">
    <citation type="submission" date="2023-04" db="EMBL/GenBank/DDBJ databases">
        <title>A chromosome-level genome assembly of the parasitoid wasp Eretmocerus hayati.</title>
        <authorList>
            <person name="Zhong Y."/>
            <person name="Liu S."/>
            <person name="Liu Y."/>
        </authorList>
    </citation>
    <scope>NUCLEOTIDE SEQUENCE</scope>
    <source>
        <strain evidence="1">ZJU_SS_LIU_2023</strain>
    </source>
</reference>
<keyword evidence="2" id="KW-1185">Reference proteome</keyword>
<dbReference type="EMBL" id="CM056743">
    <property type="protein sequence ID" value="KAJ8671096.1"/>
    <property type="molecule type" value="Genomic_DNA"/>
</dbReference>
<comment type="caution">
    <text evidence="1">The sequence shown here is derived from an EMBL/GenBank/DDBJ whole genome shotgun (WGS) entry which is preliminary data.</text>
</comment>
<evidence type="ECO:0000313" key="1">
    <source>
        <dbReference type="EMBL" id="KAJ8671096.1"/>
    </source>
</evidence>
<evidence type="ECO:0000313" key="2">
    <source>
        <dbReference type="Proteomes" id="UP001239111"/>
    </source>
</evidence>
<name>A0ACC2NKD6_9HYME</name>